<keyword evidence="2" id="KW-1185">Reference proteome</keyword>
<dbReference type="Proteomes" id="UP001283341">
    <property type="component" value="Unassembled WGS sequence"/>
</dbReference>
<reference evidence="1" key="1">
    <citation type="journal article" date="2023" name="Mol. Phylogenet. Evol.">
        <title>Genome-scale phylogeny and comparative genomics of the fungal order Sordariales.</title>
        <authorList>
            <person name="Hensen N."/>
            <person name="Bonometti L."/>
            <person name="Westerberg I."/>
            <person name="Brannstrom I.O."/>
            <person name="Guillou S."/>
            <person name="Cros-Aarteil S."/>
            <person name="Calhoun S."/>
            <person name="Haridas S."/>
            <person name="Kuo A."/>
            <person name="Mondo S."/>
            <person name="Pangilinan J."/>
            <person name="Riley R."/>
            <person name="LaButti K."/>
            <person name="Andreopoulos B."/>
            <person name="Lipzen A."/>
            <person name="Chen C."/>
            <person name="Yan M."/>
            <person name="Daum C."/>
            <person name="Ng V."/>
            <person name="Clum A."/>
            <person name="Steindorff A."/>
            <person name="Ohm R.A."/>
            <person name="Martin F."/>
            <person name="Silar P."/>
            <person name="Natvig D.O."/>
            <person name="Lalanne C."/>
            <person name="Gautier V."/>
            <person name="Ament-Velasquez S.L."/>
            <person name="Kruys A."/>
            <person name="Hutchinson M.I."/>
            <person name="Powell A.J."/>
            <person name="Barry K."/>
            <person name="Miller A.N."/>
            <person name="Grigoriev I.V."/>
            <person name="Debuchy R."/>
            <person name="Gladieux P."/>
            <person name="Hiltunen Thoren M."/>
            <person name="Johannesson H."/>
        </authorList>
    </citation>
    <scope>NUCLEOTIDE SEQUENCE</scope>
    <source>
        <strain evidence="1">CBS 118394</strain>
    </source>
</reference>
<dbReference type="EMBL" id="JAUEDM010000006">
    <property type="protein sequence ID" value="KAK3314611.1"/>
    <property type="molecule type" value="Genomic_DNA"/>
</dbReference>
<comment type="caution">
    <text evidence="1">The sequence shown here is derived from an EMBL/GenBank/DDBJ whole genome shotgun (WGS) entry which is preliminary data.</text>
</comment>
<organism evidence="1 2">
    <name type="scientific">Apodospora peruviana</name>
    <dbReference type="NCBI Taxonomy" id="516989"/>
    <lineage>
        <taxon>Eukaryota</taxon>
        <taxon>Fungi</taxon>
        <taxon>Dikarya</taxon>
        <taxon>Ascomycota</taxon>
        <taxon>Pezizomycotina</taxon>
        <taxon>Sordariomycetes</taxon>
        <taxon>Sordariomycetidae</taxon>
        <taxon>Sordariales</taxon>
        <taxon>Lasiosphaeriaceae</taxon>
        <taxon>Apodospora</taxon>
    </lineage>
</organism>
<protein>
    <submittedName>
        <fullName evidence="1">Uncharacterized protein</fullName>
    </submittedName>
</protein>
<sequence length="355" mass="39483">MGRSPELTYFPVLNCTCYLRVTATGAAARGAHELYQFSIRIKMDGSRPKSPFCGAPAVTYKSCGILFQRGGSFGRITRLWCRAGTMNLCSPRNLSVIAHRPSASKDIPTRQTVSYEYVSLSSIGTCCTTMHPGTGESADWNVVVSPTIPCRNSPGIPILSKPASQRIICRPDPTVCACRYGLTDRDQAAVILSIDLTVCLAPRRRQTADSCHMPDSLYKPRSWFIIETQPDGLRVAVGYPSWSIQFIITIKTREYDHSPWGSKTVSCMPCKRDGCKNKGLTRWADHSSENLLHRSNYRFFLGIHRRSLGGDKEGFIMCWYGVWRRKKGAKTASCLGNTVSICGIRGRGEISLTFW</sequence>
<accession>A0AAE0M0E7</accession>
<gene>
    <name evidence="1" type="ORF">B0H66DRAFT_563226</name>
</gene>
<proteinExistence type="predicted"/>
<evidence type="ECO:0000313" key="2">
    <source>
        <dbReference type="Proteomes" id="UP001283341"/>
    </source>
</evidence>
<name>A0AAE0M0E7_9PEZI</name>
<evidence type="ECO:0000313" key="1">
    <source>
        <dbReference type="EMBL" id="KAK3314611.1"/>
    </source>
</evidence>
<reference evidence="1" key="2">
    <citation type="submission" date="2023-06" db="EMBL/GenBank/DDBJ databases">
        <authorList>
            <consortium name="Lawrence Berkeley National Laboratory"/>
            <person name="Haridas S."/>
            <person name="Hensen N."/>
            <person name="Bonometti L."/>
            <person name="Westerberg I."/>
            <person name="Brannstrom I.O."/>
            <person name="Guillou S."/>
            <person name="Cros-Aarteil S."/>
            <person name="Calhoun S."/>
            <person name="Kuo A."/>
            <person name="Mondo S."/>
            <person name="Pangilinan J."/>
            <person name="Riley R."/>
            <person name="Labutti K."/>
            <person name="Andreopoulos B."/>
            <person name="Lipzen A."/>
            <person name="Chen C."/>
            <person name="Yanf M."/>
            <person name="Daum C."/>
            <person name="Ng V."/>
            <person name="Clum A."/>
            <person name="Steindorff A."/>
            <person name="Ohm R."/>
            <person name="Martin F."/>
            <person name="Silar P."/>
            <person name="Natvig D."/>
            <person name="Lalanne C."/>
            <person name="Gautier V."/>
            <person name="Ament-Velasquez S.L."/>
            <person name="Kruys A."/>
            <person name="Hutchinson M.I."/>
            <person name="Powell A.J."/>
            <person name="Barry K."/>
            <person name="Miller A.N."/>
            <person name="Grigoriev I.V."/>
            <person name="Debuchy R."/>
            <person name="Gladieux P."/>
            <person name="Thoren M.H."/>
            <person name="Johannesson H."/>
        </authorList>
    </citation>
    <scope>NUCLEOTIDE SEQUENCE</scope>
    <source>
        <strain evidence="1">CBS 118394</strain>
    </source>
</reference>
<dbReference type="AlphaFoldDB" id="A0AAE0M0E7"/>